<dbReference type="InterPro" id="IPR023395">
    <property type="entry name" value="MCP_dom_sf"/>
</dbReference>
<comment type="similarity">
    <text evidence="2 11">Belongs to the mitochondrial carrier (TC 2.A.29) family.</text>
</comment>
<evidence type="ECO:0000313" key="13">
    <source>
        <dbReference type="Proteomes" id="UP000011668"/>
    </source>
</evidence>
<protein>
    <submittedName>
        <fullName evidence="12">Oxaloacetate carrier</fullName>
    </submittedName>
</protein>
<dbReference type="OrthoDB" id="6703404at2759"/>
<accession>L8WEX5</accession>
<gene>
    <name evidence="12" type="ORF">AG1IA_09450</name>
</gene>
<dbReference type="Proteomes" id="UP000011668">
    <property type="component" value="Unassembled WGS sequence"/>
</dbReference>
<dbReference type="InterPro" id="IPR051508">
    <property type="entry name" value="Mito_Carrier_Antiporter"/>
</dbReference>
<dbReference type="OMA" id="KANCEDH"/>
<name>L8WEX5_THACA</name>
<dbReference type="PANTHER" id="PTHR45928">
    <property type="entry name" value="RE38146P"/>
    <property type="match status" value="1"/>
</dbReference>
<keyword evidence="9 10" id="KW-0472">Membrane</keyword>
<keyword evidence="8" id="KW-0496">Mitochondrion</keyword>
<evidence type="ECO:0000256" key="3">
    <source>
        <dbReference type="ARBA" id="ARBA00022448"/>
    </source>
</evidence>
<feature type="repeat" description="Solcar" evidence="10">
    <location>
        <begin position="26"/>
        <end position="117"/>
    </location>
</feature>
<dbReference type="EMBL" id="AFRT01003280">
    <property type="protein sequence ID" value="ELU36520.1"/>
    <property type="molecule type" value="Genomic_DNA"/>
</dbReference>
<feature type="repeat" description="Solcar" evidence="10">
    <location>
        <begin position="154"/>
        <end position="246"/>
    </location>
</feature>
<comment type="caution">
    <text evidence="12">The sequence shown here is derived from an EMBL/GenBank/DDBJ whole genome shotgun (WGS) entry which is preliminary data.</text>
</comment>
<dbReference type="SUPFAM" id="SSF103506">
    <property type="entry name" value="Mitochondrial carrier"/>
    <property type="match status" value="1"/>
</dbReference>
<proteinExistence type="inferred from homology"/>
<keyword evidence="6" id="KW-0999">Mitochondrion inner membrane</keyword>
<keyword evidence="7" id="KW-1133">Transmembrane helix</keyword>
<keyword evidence="4 10" id="KW-0812">Transmembrane</keyword>
<reference evidence="12 13" key="1">
    <citation type="journal article" date="2013" name="Nat. Commun.">
        <title>The evolution and pathogenic mechanisms of the rice sheath blight pathogen.</title>
        <authorList>
            <person name="Zheng A."/>
            <person name="Lin R."/>
            <person name="Xu L."/>
            <person name="Qin P."/>
            <person name="Tang C."/>
            <person name="Ai P."/>
            <person name="Zhang D."/>
            <person name="Liu Y."/>
            <person name="Sun Z."/>
            <person name="Feng H."/>
            <person name="Wang Y."/>
            <person name="Chen Y."/>
            <person name="Liang X."/>
            <person name="Fu R."/>
            <person name="Li Q."/>
            <person name="Zhang J."/>
            <person name="Yu X."/>
            <person name="Xie Z."/>
            <person name="Ding L."/>
            <person name="Guan P."/>
            <person name="Tang J."/>
            <person name="Liang Y."/>
            <person name="Wang S."/>
            <person name="Deng Q."/>
            <person name="Li S."/>
            <person name="Zhu J."/>
            <person name="Wang L."/>
            <person name="Liu H."/>
            <person name="Li P."/>
        </authorList>
    </citation>
    <scope>NUCLEOTIDE SEQUENCE [LARGE SCALE GENOMIC DNA]</scope>
    <source>
        <strain evidence="13">AG-1 IA</strain>
    </source>
</reference>
<evidence type="ECO:0000313" key="12">
    <source>
        <dbReference type="EMBL" id="ELU36520.1"/>
    </source>
</evidence>
<evidence type="ECO:0000256" key="10">
    <source>
        <dbReference type="PROSITE-ProRule" id="PRU00282"/>
    </source>
</evidence>
<evidence type="ECO:0000256" key="6">
    <source>
        <dbReference type="ARBA" id="ARBA00022792"/>
    </source>
</evidence>
<keyword evidence="5" id="KW-0677">Repeat</keyword>
<comment type="subcellular location">
    <subcellularLocation>
        <location evidence="1">Mitochondrion inner membrane</location>
        <topology evidence="1">Multi-pass membrane protein</topology>
    </subcellularLocation>
</comment>
<feature type="repeat" description="Solcar" evidence="10">
    <location>
        <begin position="278"/>
        <end position="356"/>
    </location>
</feature>
<dbReference type="GO" id="GO:0005743">
    <property type="term" value="C:mitochondrial inner membrane"/>
    <property type="evidence" value="ECO:0007669"/>
    <property type="project" value="UniProtKB-SubCell"/>
</dbReference>
<dbReference type="STRING" id="983506.L8WEX5"/>
<dbReference type="HOGENOM" id="CLU_015166_14_3_1"/>
<evidence type="ECO:0000256" key="2">
    <source>
        <dbReference type="ARBA" id="ARBA00006375"/>
    </source>
</evidence>
<dbReference type="PROSITE" id="PS50920">
    <property type="entry name" value="SOLCAR"/>
    <property type="match status" value="3"/>
</dbReference>
<evidence type="ECO:0000256" key="1">
    <source>
        <dbReference type="ARBA" id="ARBA00004448"/>
    </source>
</evidence>
<evidence type="ECO:0000256" key="9">
    <source>
        <dbReference type="ARBA" id="ARBA00023136"/>
    </source>
</evidence>
<dbReference type="PANTHER" id="PTHR45928:SF1">
    <property type="entry name" value="RE38146P"/>
    <property type="match status" value="1"/>
</dbReference>
<evidence type="ECO:0000256" key="8">
    <source>
        <dbReference type="ARBA" id="ARBA00023128"/>
    </source>
</evidence>
<evidence type="ECO:0000256" key="5">
    <source>
        <dbReference type="ARBA" id="ARBA00022737"/>
    </source>
</evidence>
<keyword evidence="3 11" id="KW-0813">Transport</keyword>
<evidence type="ECO:0000256" key="4">
    <source>
        <dbReference type="ARBA" id="ARBA00022692"/>
    </source>
</evidence>
<evidence type="ECO:0000256" key="7">
    <source>
        <dbReference type="ARBA" id="ARBA00022989"/>
    </source>
</evidence>
<evidence type="ECO:0000256" key="11">
    <source>
        <dbReference type="RuleBase" id="RU000488"/>
    </source>
</evidence>
<dbReference type="Gene3D" id="1.50.40.10">
    <property type="entry name" value="Mitochondrial carrier domain"/>
    <property type="match status" value="1"/>
</dbReference>
<sequence length="356" mass="39767">MSSSVKPLATFESFGIGARTCRMHSGRFHFSNTSAERSCPNSNPQIQTAEVAKTRLQLQGELQSKGAPKVYKNVFDVFIKTWKNEGIRGVQRGLGPAVICIPGTIPNYGLKTTRYNDETMADTFERISSWANPGFYEPFRRSFNSAIGRQGTEQVFATSIAAGAASGLVGACLGNPLFLIKARMQAYSPALPVGAQHYYRNSFAALAEIFKAEGLRGYIRGMDAAILRTCMGSSVSILFNYRATTGQKRHWSRMALQAPIVHGHFWRVARYRGYVWYDHYYTTKRTYLIRVQCLVMQPADTALTRMYNQPTVPGPNGRMVGALYKNPIDCLWKTLKIEGPLAWYKGSTAHFLRIAP</sequence>
<organism evidence="12 13">
    <name type="scientific">Thanatephorus cucumeris (strain AG1-IA)</name>
    <name type="common">Rice sheath blight fungus</name>
    <name type="synonym">Rhizoctonia solani</name>
    <dbReference type="NCBI Taxonomy" id="983506"/>
    <lineage>
        <taxon>Eukaryota</taxon>
        <taxon>Fungi</taxon>
        <taxon>Dikarya</taxon>
        <taxon>Basidiomycota</taxon>
        <taxon>Agaricomycotina</taxon>
        <taxon>Agaricomycetes</taxon>
        <taxon>Cantharellales</taxon>
        <taxon>Ceratobasidiaceae</taxon>
        <taxon>Rhizoctonia</taxon>
        <taxon>Rhizoctonia solani AG-1</taxon>
    </lineage>
</organism>
<dbReference type="Pfam" id="PF00153">
    <property type="entry name" value="Mito_carr"/>
    <property type="match status" value="3"/>
</dbReference>
<dbReference type="AlphaFoldDB" id="L8WEX5"/>
<dbReference type="InterPro" id="IPR018108">
    <property type="entry name" value="MCP_transmembrane"/>
</dbReference>
<keyword evidence="13" id="KW-1185">Reference proteome</keyword>